<reference evidence="6 7" key="1">
    <citation type="journal article" date="2016" name="PLoS ONE">
        <title>Complete Genome Sequence and Comparative Genomics of a Novel Myxobacterium Myxococcus hansupus.</title>
        <authorList>
            <person name="Sharma G."/>
            <person name="Narwani T."/>
            <person name="Subramanian S."/>
        </authorList>
    </citation>
    <scope>NUCLEOTIDE SEQUENCE [LARGE SCALE GENOMIC DNA]</scope>
    <source>
        <strain evidence="7">mixupus</strain>
    </source>
</reference>
<dbReference type="KEGG" id="mym:A176_000031"/>
<evidence type="ECO:0000256" key="2">
    <source>
        <dbReference type="ARBA" id="ARBA00023125"/>
    </source>
</evidence>
<keyword evidence="2 4" id="KW-0238">DNA-binding</keyword>
<keyword evidence="3" id="KW-0804">Transcription</keyword>
<dbReference type="SUPFAM" id="SSF46689">
    <property type="entry name" value="Homeodomain-like"/>
    <property type="match status" value="1"/>
</dbReference>
<evidence type="ECO:0000313" key="7">
    <source>
        <dbReference type="Proteomes" id="UP000009026"/>
    </source>
</evidence>
<dbReference type="AlphaFoldDB" id="A0A0H4WK68"/>
<name>A0A0H4WK68_9BACT</name>
<sequence length="191" mass="20666">MTGTSKKEQTHERILRSAARAIRQEGYQGVSVADIMKDAGLTHGGFYAHFPSREALLAESLEAAAAESMHSLQEAIRKAPTDKGLEALLDTYLSDAHAKHPERGCSLAALGSETRRQSGEVRSVTTEQVRRMLELLEGQLPAGAADQRQEQALAALSTMVGALLISRAVNDSKLAQSFRTAAKRAVSNKRR</sequence>
<dbReference type="InterPro" id="IPR036271">
    <property type="entry name" value="Tet_transcr_reg_TetR-rel_C_sf"/>
</dbReference>
<evidence type="ECO:0000313" key="6">
    <source>
        <dbReference type="EMBL" id="AKQ63119.1"/>
    </source>
</evidence>
<dbReference type="GO" id="GO:0003677">
    <property type="term" value="F:DNA binding"/>
    <property type="evidence" value="ECO:0007669"/>
    <property type="project" value="UniProtKB-UniRule"/>
</dbReference>
<proteinExistence type="predicted"/>
<accession>A0A0H4WK68</accession>
<feature type="DNA-binding region" description="H-T-H motif" evidence="4">
    <location>
        <begin position="31"/>
        <end position="50"/>
    </location>
</feature>
<dbReference type="Pfam" id="PF16925">
    <property type="entry name" value="TetR_C_13"/>
    <property type="match status" value="1"/>
</dbReference>
<dbReference type="SUPFAM" id="SSF48498">
    <property type="entry name" value="Tetracyclin repressor-like, C-terminal domain"/>
    <property type="match status" value="1"/>
</dbReference>
<dbReference type="PANTHER" id="PTHR47506">
    <property type="entry name" value="TRANSCRIPTIONAL REGULATORY PROTEIN"/>
    <property type="match status" value="1"/>
</dbReference>
<dbReference type="eggNOG" id="COG1309">
    <property type="taxonomic scope" value="Bacteria"/>
</dbReference>
<dbReference type="PROSITE" id="PS50977">
    <property type="entry name" value="HTH_TETR_2"/>
    <property type="match status" value="1"/>
</dbReference>
<keyword evidence="7" id="KW-1185">Reference proteome</keyword>
<dbReference type="PANTHER" id="PTHR47506:SF7">
    <property type="entry name" value="TRANSCRIPTIONAL REGULATORY PROTEIN"/>
    <property type="match status" value="1"/>
</dbReference>
<dbReference type="STRING" id="1297742.A176_000031"/>
<dbReference type="Pfam" id="PF00440">
    <property type="entry name" value="TetR_N"/>
    <property type="match status" value="1"/>
</dbReference>
<feature type="domain" description="HTH tetR-type" evidence="5">
    <location>
        <begin position="8"/>
        <end position="68"/>
    </location>
</feature>
<dbReference type="PRINTS" id="PR00455">
    <property type="entry name" value="HTHTETR"/>
</dbReference>
<protein>
    <submittedName>
        <fullName evidence="6">Transcriptional regulator, TetR family</fullName>
    </submittedName>
</protein>
<dbReference type="InterPro" id="IPR009057">
    <property type="entry name" value="Homeodomain-like_sf"/>
</dbReference>
<dbReference type="OrthoDB" id="9798857at2"/>
<dbReference type="PATRIC" id="fig|1297742.4.peg.31"/>
<evidence type="ECO:0000259" key="5">
    <source>
        <dbReference type="PROSITE" id="PS50977"/>
    </source>
</evidence>
<evidence type="ECO:0000256" key="3">
    <source>
        <dbReference type="ARBA" id="ARBA00023163"/>
    </source>
</evidence>
<keyword evidence="1" id="KW-0805">Transcription regulation</keyword>
<evidence type="ECO:0000256" key="1">
    <source>
        <dbReference type="ARBA" id="ARBA00023015"/>
    </source>
</evidence>
<evidence type="ECO:0000256" key="4">
    <source>
        <dbReference type="PROSITE-ProRule" id="PRU00335"/>
    </source>
</evidence>
<dbReference type="Gene3D" id="1.10.10.60">
    <property type="entry name" value="Homeodomain-like"/>
    <property type="match status" value="1"/>
</dbReference>
<dbReference type="RefSeq" id="WP_002638048.1">
    <property type="nucleotide sequence ID" value="NZ_CP012109.1"/>
</dbReference>
<dbReference type="Proteomes" id="UP000009026">
    <property type="component" value="Chromosome"/>
</dbReference>
<dbReference type="EMBL" id="CP012109">
    <property type="protein sequence ID" value="AKQ63119.1"/>
    <property type="molecule type" value="Genomic_DNA"/>
</dbReference>
<gene>
    <name evidence="6" type="ORF">A176_000031</name>
</gene>
<dbReference type="InterPro" id="IPR011075">
    <property type="entry name" value="TetR_C"/>
</dbReference>
<dbReference type="InterPro" id="IPR001647">
    <property type="entry name" value="HTH_TetR"/>
</dbReference>
<organism evidence="6 7">
    <name type="scientific">Pseudomyxococcus hansupus</name>
    <dbReference type="NCBI Taxonomy" id="1297742"/>
    <lineage>
        <taxon>Bacteria</taxon>
        <taxon>Pseudomonadati</taxon>
        <taxon>Myxococcota</taxon>
        <taxon>Myxococcia</taxon>
        <taxon>Myxococcales</taxon>
        <taxon>Cystobacterineae</taxon>
        <taxon>Myxococcaceae</taxon>
        <taxon>Pseudomyxococcus</taxon>
    </lineage>
</organism>
<dbReference type="Gene3D" id="1.10.357.10">
    <property type="entry name" value="Tetracycline Repressor, domain 2"/>
    <property type="match status" value="1"/>
</dbReference>